<proteinExistence type="predicted"/>
<feature type="transmembrane region" description="Helical" evidence="7">
    <location>
        <begin position="38"/>
        <end position="58"/>
    </location>
</feature>
<evidence type="ECO:0000313" key="10">
    <source>
        <dbReference type="Proteomes" id="UP000276417"/>
    </source>
</evidence>
<keyword evidence="6 7" id="KW-0472">Membrane</keyword>
<dbReference type="Proteomes" id="UP000276417">
    <property type="component" value="Chromosome 2"/>
</dbReference>
<dbReference type="KEGG" id="dph:EHF33_16025"/>
<keyword evidence="5" id="KW-0408">Iron</keyword>
<reference evidence="9 10" key="1">
    <citation type="submission" date="2018-11" db="EMBL/GenBank/DDBJ databases">
        <title>Deinococcus shelandsis sp. nov., isolated from South Shetland Islands soil of Antarctica.</title>
        <authorList>
            <person name="Tian J."/>
        </authorList>
    </citation>
    <scope>NUCLEOTIDE SEQUENCE [LARGE SCALE GENOMIC DNA]</scope>
    <source>
        <strain evidence="9 10">S14-83T</strain>
    </source>
</reference>
<evidence type="ECO:0000259" key="8">
    <source>
        <dbReference type="Pfam" id="PF01794"/>
    </source>
</evidence>
<evidence type="ECO:0000256" key="6">
    <source>
        <dbReference type="ARBA" id="ARBA00023136"/>
    </source>
</evidence>
<sequence>MKNWILRYWLLMLGLLPLPVLAFRAYQGGAFEIMNPAGTLSTLAFVGCMSCTPLYLLIRQAWLLKLKRPLGVLAFGYGALHLLAYAVDLGTIQDSVNETLHKPSYLWGLAALLVMLPLALTSNKAAMKLLKRNWKRLQQASYAVVGLLIAHLLLLPHIKVEYQLFALILLAGLLMRLPPMRRLLNQRPLTFKLLNRN</sequence>
<dbReference type="OrthoDB" id="1115964at2"/>
<feature type="transmembrane region" description="Helical" evidence="7">
    <location>
        <begin position="164"/>
        <end position="184"/>
    </location>
</feature>
<dbReference type="PANTHER" id="PTHR36964:SF1">
    <property type="entry name" value="PROTEIN-METHIONINE-SULFOXIDE REDUCTASE HEME-BINDING SUBUNIT MSRQ"/>
    <property type="match status" value="1"/>
</dbReference>
<keyword evidence="4 7" id="KW-1133">Transmembrane helix</keyword>
<feature type="transmembrane region" description="Helical" evidence="7">
    <location>
        <begin position="70"/>
        <end position="92"/>
    </location>
</feature>
<dbReference type="EMBL" id="CP034184">
    <property type="protein sequence ID" value="AZI44386.1"/>
    <property type="molecule type" value="Genomic_DNA"/>
</dbReference>
<feature type="domain" description="Ferric oxidoreductase" evidence="8">
    <location>
        <begin position="60"/>
        <end position="148"/>
    </location>
</feature>
<dbReference type="RefSeq" id="WP_124873970.1">
    <property type="nucleotide sequence ID" value="NZ_CP034184.1"/>
</dbReference>
<keyword evidence="10" id="KW-1185">Reference proteome</keyword>
<protein>
    <recommendedName>
        <fullName evidence="8">Ferric oxidoreductase domain-containing protein</fullName>
    </recommendedName>
</protein>
<evidence type="ECO:0000256" key="7">
    <source>
        <dbReference type="SAM" id="Phobius"/>
    </source>
</evidence>
<dbReference type="AlphaFoldDB" id="A0A3G8YT09"/>
<feature type="transmembrane region" description="Helical" evidence="7">
    <location>
        <begin position="140"/>
        <end position="158"/>
    </location>
</feature>
<comment type="subcellular location">
    <subcellularLocation>
        <location evidence="1">Membrane</location>
        <topology evidence="1">Multi-pass membrane protein</topology>
    </subcellularLocation>
</comment>
<keyword evidence="2" id="KW-0813">Transport</keyword>
<accession>A0A3G8YT09</accession>
<evidence type="ECO:0000256" key="3">
    <source>
        <dbReference type="ARBA" id="ARBA00022692"/>
    </source>
</evidence>
<dbReference type="GO" id="GO:0005886">
    <property type="term" value="C:plasma membrane"/>
    <property type="evidence" value="ECO:0007669"/>
    <property type="project" value="TreeGrafter"/>
</dbReference>
<organism evidence="9 10">
    <name type="scientific">Deinococcus psychrotolerans</name>
    <dbReference type="NCBI Taxonomy" id="2489213"/>
    <lineage>
        <taxon>Bacteria</taxon>
        <taxon>Thermotogati</taxon>
        <taxon>Deinococcota</taxon>
        <taxon>Deinococci</taxon>
        <taxon>Deinococcales</taxon>
        <taxon>Deinococcaceae</taxon>
        <taxon>Deinococcus</taxon>
    </lineage>
</organism>
<evidence type="ECO:0000256" key="1">
    <source>
        <dbReference type="ARBA" id="ARBA00004141"/>
    </source>
</evidence>
<feature type="transmembrane region" description="Helical" evidence="7">
    <location>
        <begin position="104"/>
        <end position="120"/>
    </location>
</feature>
<dbReference type="Pfam" id="PF01794">
    <property type="entry name" value="Ferric_reduct"/>
    <property type="match status" value="1"/>
</dbReference>
<dbReference type="GO" id="GO:0010181">
    <property type="term" value="F:FMN binding"/>
    <property type="evidence" value="ECO:0007669"/>
    <property type="project" value="TreeGrafter"/>
</dbReference>
<evidence type="ECO:0000313" key="9">
    <source>
        <dbReference type="EMBL" id="AZI44386.1"/>
    </source>
</evidence>
<evidence type="ECO:0000256" key="2">
    <source>
        <dbReference type="ARBA" id="ARBA00022448"/>
    </source>
</evidence>
<keyword evidence="3 7" id="KW-0812">Transmembrane</keyword>
<gene>
    <name evidence="9" type="ORF">EHF33_16025</name>
</gene>
<dbReference type="InterPro" id="IPR013130">
    <property type="entry name" value="Fe3_Rdtase_TM_dom"/>
</dbReference>
<dbReference type="GO" id="GO:0020037">
    <property type="term" value="F:heme binding"/>
    <property type="evidence" value="ECO:0007669"/>
    <property type="project" value="TreeGrafter"/>
</dbReference>
<name>A0A3G8YT09_9DEIO</name>
<evidence type="ECO:0000256" key="5">
    <source>
        <dbReference type="ARBA" id="ARBA00023004"/>
    </source>
</evidence>
<dbReference type="PANTHER" id="PTHR36964">
    <property type="entry name" value="PROTEIN-METHIONINE-SULFOXIDE REDUCTASE HEME-BINDING SUBUNIT MSRQ"/>
    <property type="match status" value="1"/>
</dbReference>
<dbReference type="GO" id="GO:0016679">
    <property type="term" value="F:oxidoreductase activity, acting on diphenols and related substances as donors"/>
    <property type="evidence" value="ECO:0007669"/>
    <property type="project" value="TreeGrafter"/>
</dbReference>
<evidence type="ECO:0000256" key="4">
    <source>
        <dbReference type="ARBA" id="ARBA00022989"/>
    </source>
</evidence>
<dbReference type="InterPro" id="IPR022837">
    <property type="entry name" value="MsrQ-like"/>
</dbReference>